<proteinExistence type="predicted"/>
<accession>A0AAD9MYZ5</accession>
<dbReference type="EMBL" id="JAODUP010000477">
    <property type="protein sequence ID" value="KAK2148886.1"/>
    <property type="molecule type" value="Genomic_DNA"/>
</dbReference>
<gene>
    <name evidence="2" type="ORF">LSH36_477g02011</name>
</gene>
<dbReference type="SUPFAM" id="SSF51556">
    <property type="entry name" value="Metallo-dependent hydrolases"/>
    <property type="match status" value="1"/>
</dbReference>
<keyword evidence="1" id="KW-0378">Hydrolase</keyword>
<sequence length="212" mass="23483">MQGQDCAAHPCRRSSRSDRTRQLRLASWSYRVSGPVEIRHLVRVGAKMLTHFGNGIPLMINRQHNPIKPALVEDGLIASIITDGHHLTNDVIKAVLRVKGDDVTIVVSDMTSVTGPKPGQHTIYGGVRITLESNNAVFLEDEEWFAGSAMTALQCANYLQELVEMGVLQKICFYNPLRLLGLDPKTILTNVAPMLTVSRSGSLEIIDYEDLY</sequence>
<evidence type="ECO:0008006" key="4">
    <source>
        <dbReference type="Google" id="ProtNLM"/>
    </source>
</evidence>
<comment type="caution">
    <text evidence="2">The sequence shown here is derived from an EMBL/GenBank/DDBJ whole genome shotgun (WGS) entry which is preliminary data.</text>
</comment>
<protein>
    <recommendedName>
        <fullName evidence="4">N-acetylglucosamine-6-phosphate deacetylase</fullName>
    </recommendedName>
</protein>
<dbReference type="AlphaFoldDB" id="A0AAD9MYZ5"/>
<dbReference type="PANTHER" id="PTHR11113:SF14">
    <property type="entry name" value="N-ACETYLGLUCOSAMINE-6-PHOSPHATE DEACETYLASE"/>
    <property type="match status" value="1"/>
</dbReference>
<name>A0AAD9MYZ5_9ANNE</name>
<dbReference type="GO" id="GO:0008448">
    <property type="term" value="F:N-acetylglucosamine-6-phosphate deacetylase activity"/>
    <property type="evidence" value="ECO:0007669"/>
    <property type="project" value="TreeGrafter"/>
</dbReference>
<dbReference type="Proteomes" id="UP001208570">
    <property type="component" value="Unassembled WGS sequence"/>
</dbReference>
<dbReference type="PANTHER" id="PTHR11113">
    <property type="entry name" value="N-ACETYLGLUCOSAMINE-6-PHOSPHATE DEACETYLASE"/>
    <property type="match status" value="1"/>
</dbReference>
<organism evidence="2 3">
    <name type="scientific">Paralvinella palmiformis</name>
    <dbReference type="NCBI Taxonomy" id="53620"/>
    <lineage>
        <taxon>Eukaryota</taxon>
        <taxon>Metazoa</taxon>
        <taxon>Spiralia</taxon>
        <taxon>Lophotrochozoa</taxon>
        <taxon>Annelida</taxon>
        <taxon>Polychaeta</taxon>
        <taxon>Sedentaria</taxon>
        <taxon>Canalipalpata</taxon>
        <taxon>Terebellida</taxon>
        <taxon>Terebelliformia</taxon>
        <taxon>Alvinellidae</taxon>
        <taxon>Paralvinella</taxon>
    </lineage>
</organism>
<evidence type="ECO:0000256" key="1">
    <source>
        <dbReference type="ARBA" id="ARBA00022801"/>
    </source>
</evidence>
<evidence type="ECO:0000313" key="3">
    <source>
        <dbReference type="Proteomes" id="UP001208570"/>
    </source>
</evidence>
<reference evidence="2" key="1">
    <citation type="journal article" date="2023" name="Mol. Biol. Evol.">
        <title>Third-Generation Sequencing Reveals the Adaptive Role of the Epigenome in Three Deep-Sea Polychaetes.</title>
        <authorList>
            <person name="Perez M."/>
            <person name="Aroh O."/>
            <person name="Sun Y."/>
            <person name="Lan Y."/>
            <person name="Juniper S.K."/>
            <person name="Young C.R."/>
            <person name="Angers B."/>
            <person name="Qian P.Y."/>
        </authorList>
    </citation>
    <scope>NUCLEOTIDE SEQUENCE</scope>
    <source>
        <strain evidence="2">P08H-3</strain>
    </source>
</reference>
<dbReference type="Gene3D" id="3.20.20.140">
    <property type="entry name" value="Metal-dependent hydrolases"/>
    <property type="match status" value="1"/>
</dbReference>
<keyword evidence="3" id="KW-1185">Reference proteome</keyword>
<evidence type="ECO:0000313" key="2">
    <source>
        <dbReference type="EMBL" id="KAK2148886.1"/>
    </source>
</evidence>
<dbReference type="GO" id="GO:0006046">
    <property type="term" value="P:N-acetylglucosamine catabolic process"/>
    <property type="evidence" value="ECO:0007669"/>
    <property type="project" value="TreeGrafter"/>
</dbReference>
<dbReference type="InterPro" id="IPR032466">
    <property type="entry name" value="Metal_Hydrolase"/>
</dbReference>